<protein>
    <submittedName>
        <fullName evidence="1">Phage tail protein</fullName>
    </submittedName>
</protein>
<dbReference type="EMBL" id="NUFN01000030">
    <property type="protein sequence ID" value="PGH81046.1"/>
    <property type="molecule type" value="Genomic_DNA"/>
</dbReference>
<accession>A0A9X7BWT5</accession>
<proteinExistence type="predicted"/>
<dbReference type="AlphaFoldDB" id="A0A9X7BWT5"/>
<evidence type="ECO:0000313" key="2">
    <source>
        <dbReference type="Proteomes" id="UP000222944"/>
    </source>
</evidence>
<sequence length="236" mass="26684">MWTGITFNNKHSYCDFGLTIADKMIGYPAKIKRTARIPFSNTVYDFSNLYGGQEYTERDITYTFNVLGPNRTKQEYMVLQTEVINWLFRTAGKTPLRDEGFPGYYFLAEVVSRPESVYKMVGGTLTITFTAYSFQIAENEEGNDLWDPFNFVLDHAQPTAFSIYGANTVFLYNESAASVYPVIRASAPMQIVMGNTTYQVPAGESNAYELALQAGDNTLQIRGHGTISFHFHKEIL</sequence>
<reference evidence="1 2" key="1">
    <citation type="submission" date="2017-09" db="EMBL/GenBank/DDBJ databases">
        <title>Large-scale bioinformatics analysis of Bacillus genomes uncovers conserved roles of natural products in bacterial physiology.</title>
        <authorList>
            <consortium name="Agbiome Team Llc"/>
            <person name="Bleich R.M."/>
            <person name="Grubbs K.J."/>
            <person name="Santa Maria K.C."/>
            <person name="Allen S.E."/>
            <person name="Farag S."/>
            <person name="Shank E.A."/>
            <person name="Bowers A."/>
        </authorList>
    </citation>
    <scope>NUCLEOTIDE SEQUENCE [LARGE SCALE GENOMIC DNA]</scope>
    <source>
        <strain evidence="1 2">AFS058004</strain>
    </source>
</reference>
<dbReference type="Gene3D" id="2.40.30.200">
    <property type="match status" value="1"/>
</dbReference>
<organism evidence="1 2">
    <name type="scientific">Bacillus thuringiensis</name>
    <dbReference type="NCBI Taxonomy" id="1428"/>
    <lineage>
        <taxon>Bacteria</taxon>
        <taxon>Bacillati</taxon>
        <taxon>Bacillota</taxon>
        <taxon>Bacilli</taxon>
        <taxon>Bacillales</taxon>
        <taxon>Bacillaceae</taxon>
        <taxon>Bacillus</taxon>
        <taxon>Bacillus cereus group</taxon>
    </lineage>
</organism>
<dbReference type="RefSeq" id="WP_098866757.1">
    <property type="nucleotide sequence ID" value="NZ_NUFN01000030.1"/>
</dbReference>
<name>A0A9X7BWT5_BACTU</name>
<comment type="caution">
    <text evidence="1">The sequence shown here is derived from an EMBL/GenBank/DDBJ whole genome shotgun (WGS) entry which is preliminary data.</text>
</comment>
<dbReference type="Proteomes" id="UP000222944">
    <property type="component" value="Unassembled WGS sequence"/>
</dbReference>
<evidence type="ECO:0000313" key="1">
    <source>
        <dbReference type="EMBL" id="PGH81046.1"/>
    </source>
</evidence>
<gene>
    <name evidence="1" type="ORF">CN899_21115</name>
</gene>